<dbReference type="EMBL" id="PCGW01000003">
    <property type="protein sequence ID" value="PHO21319.1"/>
    <property type="molecule type" value="Genomic_DNA"/>
</dbReference>
<dbReference type="InterPro" id="IPR036388">
    <property type="entry name" value="WH-like_DNA-bd_sf"/>
</dbReference>
<gene>
    <name evidence="6" type="ORF">ACT75_00930</name>
    <name evidence="7" type="ORF">CQR80_02445</name>
    <name evidence="8" type="ORF">FXB79_09340</name>
</gene>
<evidence type="ECO:0000313" key="9">
    <source>
        <dbReference type="Proteomes" id="UP000072236"/>
    </source>
</evidence>
<dbReference type="InterPro" id="IPR036390">
    <property type="entry name" value="WH_DNA-bd_sf"/>
</dbReference>
<dbReference type="Proteomes" id="UP000226080">
    <property type="component" value="Unassembled WGS sequence"/>
</dbReference>
<dbReference type="Proteomes" id="UP000072236">
    <property type="component" value="Chromosome"/>
</dbReference>
<dbReference type="PRINTS" id="PR00039">
    <property type="entry name" value="HTHLYSR"/>
</dbReference>
<dbReference type="Gene3D" id="1.10.10.10">
    <property type="entry name" value="Winged helix-like DNA-binding domain superfamily/Winged helix DNA-binding domain"/>
    <property type="match status" value="1"/>
</dbReference>
<evidence type="ECO:0000313" key="10">
    <source>
        <dbReference type="Proteomes" id="UP000226080"/>
    </source>
</evidence>
<dbReference type="GO" id="GO:0006351">
    <property type="term" value="P:DNA-templated transcription"/>
    <property type="evidence" value="ECO:0007669"/>
    <property type="project" value="TreeGrafter"/>
</dbReference>
<evidence type="ECO:0000313" key="7">
    <source>
        <dbReference type="EMBL" id="PHO21319.1"/>
    </source>
</evidence>
<protein>
    <submittedName>
        <fullName evidence="6 8">Transcriptional regulator</fullName>
    </submittedName>
</protein>
<dbReference type="PANTHER" id="PTHR30537:SF26">
    <property type="entry name" value="GLYCINE CLEAVAGE SYSTEM TRANSCRIPTIONAL ACTIVATOR"/>
    <property type="match status" value="1"/>
</dbReference>
<evidence type="ECO:0000313" key="11">
    <source>
        <dbReference type="Proteomes" id="UP000323012"/>
    </source>
</evidence>
<keyword evidence="10" id="KW-1185">Reference proteome</keyword>
<reference evidence="8 11" key="3">
    <citation type="submission" date="2019-08" db="EMBL/GenBank/DDBJ databases">
        <title>Whole genome sequencing of Aggregatibacter actinomycetemcomitans cultured from blood stream infections in Denmark reveals a novel phylogenetic lineage expressing serotype a membrane O polysaccharide.</title>
        <authorList>
            <person name="Nedergaard S."/>
            <person name="Kobel C.M."/>
            <person name="Nielsen M.B."/>
            <person name="Moeller R.T."/>
            <person name="Jensen A.B."/>
            <person name="Noerskov-Lauritsen N."/>
        </authorList>
    </citation>
    <scope>NUCLEOTIDE SEQUENCE [LARGE SCALE GENOMIC DNA]</scope>
    <source>
        <strain evidence="8 11">PN_563</strain>
    </source>
</reference>
<dbReference type="InterPro" id="IPR005119">
    <property type="entry name" value="LysR_subst-bd"/>
</dbReference>
<reference evidence="6 9" key="1">
    <citation type="submission" date="2015-10" db="EMBL/GenBank/DDBJ databases">
        <title>Tn-seq of a polymicrobial infection.</title>
        <authorList>
            <person name="Stacy A."/>
            <person name="Rumbaugh K.P."/>
            <person name="Whiteley M."/>
        </authorList>
    </citation>
    <scope>NUCLEOTIDE SEQUENCE [LARGE SCALE GENOMIC DNA]</scope>
    <source>
        <strain evidence="6 9">624</strain>
    </source>
</reference>
<accession>A0A142FXR2</accession>
<organism evidence="8 11">
    <name type="scientific">Aggregatibacter actinomycetemcomitans</name>
    <name type="common">Actinobacillus actinomycetemcomitans</name>
    <name type="synonym">Haemophilus actinomycetemcomitans</name>
    <dbReference type="NCBI Taxonomy" id="714"/>
    <lineage>
        <taxon>Bacteria</taxon>
        <taxon>Pseudomonadati</taxon>
        <taxon>Pseudomonadota</taxon>
        <taxon>Gammaproteobacteria</taxon>
        <taxon>Pasteurellales</taxon>
        <taxon>Pasteurellaceae</taxon>
        <taxon>Aggregatibacter</taxon>
    </lineage>
</organism>
<evidence type="ECO:0000313" key="6">
    <source>
        <dbReference type="EMBL" id="AMQ93192.1"/>
    </source>
</evidence>
<evidence type="ECO:0000256" key="1">
    <source>
        <dbReference type="ARBA" id="ARBA00009437"/>
    </source>
</evidence>
<keyword evidence="4" id="KW-0804">Transcription</keyword>
<dbReference type="Gene3D" id="3.40.190.10">
    <property type="entry name" value="Periplasmic binding protein-like II"/>
    <property type="match status" value="2"/>
</dbReference>
<evidence type="ECO:0000256" key="3">
    <source>
        <dbReference type="ARBA" id="ARBA00023125"/>
    </source>
</evidence>
<keyword evidence="2" id="KW-0805">Transcription regulation</keyword>
<dbReference type="GO" id="GO:0043565">
    <property type="term" value="F:sequence-specific DNA binding"/>
    <property type="evidence" value="ECO:0007669"/>
    <property type="project" value="TreeGrafter"/>
</dbReference>
<evidence type="ECO:0000259" key="5">
    <source>
        <dbReference type="PROSITE" id="PS50931"/>
    </source>
</evidence>
<dbReference type="GeneID" id="77211968"/>
<dbReference type="SMR" id="A0A142FXR2"/>
<dbReference type="Proteomes" id="UP000323012">
    <property type="component" value="Unassembled WGS sequence"/>
</dbReference>
<dbReference type="InterPro" id="IPR000847">
    <property type="entry name" value="LysR_HTH_N"/>
</dbReference>
<dbReference type="InterPro" id="IPR058163">
    <property type="entry name" value="LysR-type_TF_proteobact-type"/>
</dbReference>
<feature type="domain" description="HTH lysR-type" evidence="5">
    <location>
        <begin position="6"/>
        <end position="63"/>
    </location>
</feature>
<dbReference type="FunFam" id="3.40.190.10:FF:000017">
    <property type="entry name" value="Glycine cleavage system transcriptional activator"/>
    <property type="match status" value="1"/>
</dbReference>
<evidence type="ECO:0000256" key="4">
    <source>
        <dbReference type="ARBA" id="ARBA00023163"/>
    </source>
</evidence>
<dbReference type="CDD" id="cd08432">
    <property type="entry name" value="PBP2_GcdR_TrpI_HvrB_AmpR_like"/>
    <property type="match status" value="1"/>
</dbReference>
<dbReference type="Pfam" id="PF00126">
    <property type="entry name" value="HTH_1"/>
    <property type="match status" value="1"/>
</dbReference>
<name>A0A142FXR2_AGGAC</name>
<keyword evidence="3" id="KW-0238">DNA-binding</keyword>
<dbReference type="RefSeq" id="WP_005538253.1">
    <property type="nucleotide sequence ID" value="NZ_CP012958.1"/>
</dbReference>
<dbReference type="SUPFAM" id="SSF53850">
    <property type="entry name" value="Periplasmic binding protein-like II"/>
    <property type="match status" value="1"/>
</dbReference>
<proteinExistence type="inferred from homology"/>
<dbReference type="PROSITE" id="PS50931">
    <property type="entry name" value="HTH_LYSR"/>
    <property type="match status" value="1"/>
</dbReference>
<evidence type="ECO:0000313" key="8">
    <source>
        <dbReference type="EMBL" id="TYA38333.1"/>
    </source>
</evidence>
<comment type="similarity">
    <text evidence="1">Belongs to the LysR transcriptional regulatory family.</text>
</comment>
<dbReference type="PANTHER" id="PTHR30537">
    <property type="entry name" value="HTH-TYPE TRANSCRIPTIONAL REGULATOR"/>
    <property type="match status" value="1"/>
</dbReference>
<dbReference type="OMA" id="PDWAMWL"/>
<reference evidence="7 10" key="2">
    <citation type="submission" date="2017-10" db="EMBL/GenBank/DDBJ databases">
        <title>Draft genome sequences of Aggregatibacter actinomycetemcomitans strains 310a and 310b.</title>
        <authorList>
            <person name="May A.C."/>
            <person name="Ohta H."/>
            <person name="Maeda H."/>
            <person name="Kokeguchi S."/>
            <person name="Cugini C."/>
        </authorList>
    </citation>
    <scope>NUCLEOTIDE SEQUENCE [LARGE SCALE GENOMIC DNA]</scope>
    <source>
        <strain evidence="7 10">310b</strain>
    </source>
</reference>
<dbReference type="EMBL" id="VSED01000029">
    <property type="protein sequence ID" value="TYA38333.1"/>
    <property type="molecule type" value="Genomic_DNA"/>
</dbReference>
<dbReference type="EMBL" id="CP012959">
    <property type="protein sequence ID" value="AMQ93192.1"/>
    <property type="molecule type" value="Genomic_DNA"/>
</dbReference>
<dbReference type="NCBIfam" id="NF008352">
    <property type="entry name" value="PRK11139.1"/>
    <property type="match status" value="1"/>
</dbReference>
<sequence length="301" mass="34860">MYKRLPPLNSLKAFEAAARFLSFTKAADELFVTQAAISHQIKLLEDFLGVELFKRKNRALELTDFGKAYYADITKILFRLVEATDKLLALKTDKHLTISVPQTFGIQWLVPRLSDFNRLHPDIEVRLKGVDQDEGLLSQDIDIAIYYGKGNWDNLQLDRLVEEDLLILASPKLLAQKPIHHRDDLKHHTLLHIHARDNWQHMANYLELEDLNIQQGPIFSHTFMALQAAIHEQGIVLANRILAQQELDNGNLQPVFDTNLRDPKSFYVVNHLDNNKDERIVAFRSWIIQTINQEENKQENE</sequence>
<dbReference type="FunFam" id="1.10.10.10:FF:000038">
    <property type="entry name" value="Glycine cleavage system transcriptional activator"/>
    <property type="match status" value="1"/>
</dbReference>
<dbReference type="eggNOG" id="COG0583">
    <property type="taxonomic scope" value="Bacteria"/>
</dbReference>
<dbReference type="OrthoDB" id="5526340at2"/>
<evidence type="ECO:0000256" key="2">
    <source>
        <dbReference type="ARBA" id="ARBA00023015"/>
    </source>
</evidence>
<dbReference type="GO" id="GO:0003700">
    <property type="term" value="F:DNA-binding transcription factor activity"/>
    <property type="evidence" value="ECO:0007669"/>
    <property type="project" value="InterPro"/>
</dbReference>
<dbReference type="Pfam" id="PF03466">
    <property type="entry name" value="LysR_substrate"/>
    <property type="match status" value="1"/>
</dbReference>
<dbReference type="AlphaFoldDB" id="A0A142FXR2"/>
<dbReference type="SUPFAM" id="SSF46785">
    <property type="entry name" value="Winged helix' DNA-binding domain"/>
    <property type="match status" value="1"/>
</dbReference>
<dbReference type="KEGG" id="aact:ACT75_00930"/>